<evidence type="ECO:0000256" key="1">
    <source>
        <dbReference type="ARBA" id="ARBA00022614"/>
    </source>
</evidence>
<feature type="compositionally biased region" description="Basic and acidic residues" evidence="4">
    <location>
        <begin position="257"/>
        <end position="268"/>
    </location>
</feature>
<feature type="coiled-coil region" evidence="3">
    <location>
        <begin position="436"/>
        <end position="657"/>
    </location>
</feature>
<reference evidence="5" key="1">
    <citation type="submission" date="2020-05" db="EMBL/GenBank/DDBJ databases">
        <title>Phylogenomic resolution of chytrid fungi.</title>
        <authorList>
            <person name="Stajich J.E."/>
            <person name="Amses K."/>
            <person name="Simmons R."/>
            <person name="Seto K."/>
            <person name="Myers J."/>
            <person name="Bonds A."/>
            <person name="Quandt C.A."/>
            <person name="Barry K."/>
            <person name="Liu P."/>
            <person name="Grigoriev I."/>
            <person name="Longcore J.E."/>
            <person name="James T.Y."/>
        </authorList>
    </citation>
    <scope>NUCLEOTIDE SEQUENCE</scope>
    <source>
        <strain evidence="5">JEL0476</strain>
    </source>
</reference>
<evidence type="ECO:0000313" key="6">
    <source>
        <dbReference type="Proteomes" id="UP001211065"/>
    </source>
</evidence>
<name>A0AAD5U4E0_9FUNG</name>
<dbReference type="PANTHER" id="PTHR46652">
    <property type="entry name" value="LEUCINE-RICH REPEAT AND IQ DOMAIN-CONTAINING PROTEIN 1-RELATED"/>
    <property type="match status" value="1"/>
</dbReference>
<dbReference type="EMBL" id="JADGJW010000369">
    <property type="protein sequence ID" value="KAJ3218673.1"/>
    <property type="molecule type" value="Genomic_DNA"/>
</dbReference>
<evidence type="ECO:0000256" key="2">
    <source>
        <dbReference type="ARBA" id="ARBA00022737"/>
    </source>
</evidence>
<keyword evidence="2" id="KW-0677">Repeat</keyword>
<dbReference type="PROSITE" id="PS51450">
    <property type="entry name" value="LRR"/>
    <property type="match status" value="3"/>
</dbReference>
<protein>
    <submittedName>
        <fullName evidence="5">Uncharacterized protein</fullName>
    </submittedName>
</protein>
<feature type="coiled-coil region" evidence="3">
    <location>
        <begin position="746"/>
        <end position="938"/>
    </location>
</feature>
<feature type="region of interest" description="Disordered" evidence="4">
    <location>
        <begin position="345"/>
        <end position="428"/>
    </location>
</feature>
<dbReference type="PANTHER" id="PTHR46652:SF8">
    <property type="entry name" value="LEUCINE RICH REPEAT CONTAINING 23"/>
    <property type="match status" value="1"/>
</dbReference>
<evidence type="ECO:0000256" key="4">
    <source>
        <dbReference type="SAM" id="MobiDB-lite"/>
    </source>
</evidence>
<dbReference type="SMART" id="SM00365">
    <property type="entry name" value="LRR_SD22"/>
    <property type="match status" value="2"/>
</dbReference>
<keyword evidence="3" id="KW-0175">Coiled coil</keyword>
<dbReference type="SUPFAM" id="SSF52075">
    <property type="entry name" value="Outer arm dynein light chain 1"/>
    <property type="match status" value="1"/>
</dbReference>
<feature type="coiled-coil region" evidence="3">
    <location>
        <begin position="317"/>
        <end position="344"/>
    </location>
</feature>
<dbReference type="AlphaFoldDB" id="A0AAD5U4E0"/>
<feature type="compositionally biased region" description="Polar residues" evidence="4">
    <location>
        <begin position="246"/>
        <end position="256"/>
    </location>
</feature>
<evidence type="ECO:0000313" key="5">
    <source>
        <dbReference type="EMBL" id="KAJ3218673.1"/>
    </source>
</evidence>
<proteinExistence type="predicted"/>
<dbReference type="InterPro" id="IPR050836">
    <property type="entry name" value="SDS22/Internalin_LRR"/>
</dbReference>
<gene>
    <name evidence="5" type="ORF">HK099_004961</name>
</gene>
<sequence length="1044" mass="122555">METVVLINKSLKSVQEVLDEKNLNQREASKVKYLNLHSNSFASFNNFNLFYNLINLNLSSNKIKNINVLLNFPILEVLNLSNNEISQICNLDELKNLKNLDLSFNRIRSFNGLHNIKNKSNLIYLNLKCNILKNDISEVNFLKGFKNLKHLVLQSSHTKKLINDSTFMSKNQKFNPLLENPRLYSELNSIGLQNINLDDSFEIGDINRDTYENLLINEKEIFFFKNLPNKYESNEVKADLSENEDNFPSQKNVNTKNEQKKSKSEKIASKIPVSKQKLDETLPLNNEPIQGAELSQPLHSQLYLESVIDRLLFMKKEEDTKNEKAALLAELKMLKEEKEATENKYVNFVSSDENDEKGSEPSVSRNKENRSNFVGAKKIHRNDTFRNTKSGGKINRPKLHTKKSTISTKENISTSFNDSSSSTTSSRIQHQNLLNNSILISALEKEEKRLKEVEVELRSQLKEVEVQLSNKNAHYEKLNENLATNIKNVKLEKLYFKEKEISELKKKEREVLELEFSQCQKNYAAYKDKVAELEKHNHELKSNCEMLKNYEKLKDAEIQHLRKSACDAEIGLANFEGKLKMFEDEKARLSVRFVKDRELYKIKLAEEIEIYRISLKQLKQDLGISKKHLKESTGTLKEEIEKLIFKHKEELQEVKLQSFNEKCKFDKVEKEFLNHMKMEYQKCDNLQKSYDEIIEKFQNQTEKIKIFSKNEEEYNQLIGELTDVVKSQKNSIENLTLEKKQNFETIDKLIQNLELEQKNCYELRSQLKKEIEITSNLRTEKESLQSEISRLKLDIDTKNNLVTKSEADSEEKKIKFLAFNNEMESLKHALEVKNKMLEDQNETIRNLKKNLENKTNDQHSIASKLKNDIDELKEQLLAEQDLNDELQYQLEKKGNLIDNMKPLVDEYKLEKDKLKRDLIELQKKLKDRNEAILRIEEEVFKIKGTFKAKEEKLIENYKLKITEQEVVIKDMEFLLEDQRKKFGSWIHEKEALLKTIDHLKKNNELLVAIKQDHDKEMVLVLKELENQKNINYLKIQKMKEIFSL</sequence>
<dbReference type="Proteomes" id="UP001211065">
    <property type="component" value="Unassembled WGS sequence"/>
</dbReference>
<comment type="caution">
    <text evidence="5">The sequence shown here is derived from an EMBL/GenBank/DDBJ whole genome shotgun (WGS) entry which is preliminary data.</text>
</comment>
<dbReference type="InterPro" id="IPR001611">
    <property type="entry name" value="Leu-rich_rpt"/>
</dbReference>
<feature type="region of interest" description="Disordered" evidence="4">
    <location>
        <begin position="237"/>
        <end position="268"/>
    </location>
</feature>
<keyword evidence="1" id="KW-0433">Leucine-rich repeat</keyword>
<dbReference type="InterPro" id="IPR032675">
    <property type="entry name" value="LRR_dom_sf"/>
</dbReference>
<keyword evidence="6" id="KW-1185">Reference proteome</keyword>
<organism evidence="5 6">
    <name type="scientific">Clydaea vesicula</name>
    <dbReference type="NCBI Taxonomy" id="447962"/>
    <lineage>
        <taxon>Eukaryota</taxon>
        <taxon>Fungi</taxon>
        <taxon>Fungi incertae sedis</taxon>
        <taxon>Chytridiomycota</taxon>
        <taxon>Chytridiomycota incertae sedis</taxon>
        <taxon>Chytridiomycetes</taxon>
        <taxon>Lobulomycetales</taxon>
        <taxon>Lobulomycetaceae</taxon>
        <taxon>Clydaea</taxon>
    </lineage>
</organism>
<evidence type="ECO:0000256" key="3">
    <source>
        <dbReference type="SAM" id="Coils"/>
    </source>
</evidence>
<dbReference type="Gene3D" id="3.80.10.10">
    <property type="entry name" value="Ribonuclease Inhibitor"/>
    <property type="match status" value="1"/>
</dbReference>
<feature type="compositionally biased region" description="Low complexity" evidence="4">
    <location>
        <begin position="413"/>
        <end position="428"/>
    </location>
</feature>
<accession>A0AAD5U4E0</accession>